<evidence type="ECO:0000313" key="2">
    <source>
        <dbReference type="Proteomes" id="UP000814128"/>
    </source>
</evidence>
<proteinExistence type="predicted"/>
<keyword evidence="2" id="KW-1185">Reference proteome</keyword>
<dbReference type="EMBL" id="MU273503">
    <property type="protein sequence ID" value="KAI0034307.1"/>
    <property type="molecule type" value="Genomic_DNA"/>
</dbReference>
<dbReference type="Proteomes" id="UP000814128">
    <property type="component" value="Unassembled WGS sequence"/>
</dbReference>
<comment type="caution">
    <text evidence="1">The sequence shown here is derived from an EMBL/GenBank/DDBJ whole genome shotgun (WGS) entry which is preliminary data.</text>
</comment>
<sequence length="899" mass="95483">MGFCRRCGDIVSGPRCKCGGAPVEAVLRWNQGGEKKPITDRWSQTYVARHSARAKPVQPGSAPASAAQTFQHFPKLMSTRVSAHIVSTTASRPTSPLKYSSSHDDDMTIGADILPTPGGGTELAKVYGSVLQSKDSLDSYHCHSCLIPFPPDATLYPDPADKLGARFFCRSCFVDNGGSRGECAQCHRPVLILKSEGGFVENGGHVWHKRCFSCTGCGKDIGGSPMVDLLGKPSCAACFETCLIRGDDSPRSRRVSTPNRTPTRKDTNSLGGTRLDSGQSRQNSPALEELEQRLGIRSRESTPTKEVVSPQPRFPVSTPKVPGSPEPEKDPSSPHGTSGASLRRKSLFEDGEGLVIASARTGVSETGSPVRRSRTPRTSLISVSTPSPKPTQDAIEEMKRRFLRQDSPSSPALSASQNASPAAPHAMQGDLSDNFSDDSPLRRLSHRRSLDFSGSSSRSPQNSTPPLSKKSSSTSLGGHPGVPASLPPSFIPPPFVPRTPDLMSDISDNSTSSAPPSPPFNAVPRHADTNKSLVSGGIGVFGTDRPSVQLVTKSLDSSRPSLTPALDTTCAKCSLPLFSLSSAGRYVTVPEPSSSGTPPRMYHTDCFRCRICDGVFDEKERGQAVFVRGVKGACHLECAPAEKMAVRSVANTVFTPPTATTPVAPKSSRTATRKSSPSSINTQSSRYSAPLRSAPSSKITFTRFGSSTSCPGCHLSVSPMERGVVPGPQGTRWHCSCLVCGGREARGRNGRRRDGRPGCGKQLDSSAKHDAEKGFWCRECLMPPVRSVLPKNMPTSNSIASHNVFPKLAAQTTGATTIARQFTGVSGGGDSALVRQMTGGGLSPTRQLTSSPTKSLNRQHTGGSATGGSHIRPRPKSVIGMRDEGRGMFLVRQMTGGAL</sequence>
<accession>A0ACB8QRJ7</accession>
<protein>
    <submittedName>
        <fullName evidence="1">Uncharacterized protein</fullName>
    </submittedName>
</protein>
<reference evidence="1" key="1">
    <citation type="submission" date="2021-02" db="EMBL/GenBank/DDBJ databases">
        <authorList>
            <consortium name="DOE Joint Genome Institute"/>
            <person name="Ahrendt S."/>
            <person name="Looney B.P."/>
            <person name="Miyauchi S."/>
            <person name="Morin E."/>
            <person name="Drula E."/>
            <person name="Courty P.E."/>
            <person name="Chicoki N."/>
            <person name="Fauchery L."/>
            <person name="Kohler A."/>
            <person name="Kuo A."/>
            <person name="Labutti K."/>
            <person name="Pangilinan J."/>
            <person name="Lipzen A."/>
            <person name="Riley R."/>
            <person name="Andreopoulos W."/>
            <person name="He G."/>
            <person name="Johnson J."/>
            <person name="Barry K.W."/>
            <person name="Grigoriev I.V."/>
            <person name="Nagy L."/>
            <person name="Hibbett D."/>
            <person name="Henrissat B."/>
            <person name="Matheny P.B."/>
            <person name="Labbe J."/>
            <person name="Martin F."/>
        </authorList>
    </citation>
    <scope>NUCLEOTIDE SEQUENCE</scope>
    <source>
        <strain evidence="1">EC-137</strain>
    </source>
</reference>
<organism evidence="1 2">
    <name type="scientific">Vararia minispora EC-137</name>
    <dbReference type="NCBI Taxonomy" id="1314806"/>
    <lineage>
        <taxon>Eukaryota</taxon>
        <taxon>Fungi</taxon>
        <taxon>Dikarya</taxon>
        <taxon>Basidiomycota</taxon>
        <taxon>Agaricomycotina</taxon>
        <taxon>Agaricomycetes</taxon>
        <taxon>Russulales</taxon>
        <taxon>Lachnocladiaceae</taxon>
        <taxon>Vararia</taxon>
    </lineage>
</organism>
<name>A0ACB8QRJ7_9AGAM</name>
<reference evidence="1" key="2">
    <citation type="journal article" date="2022" name="New Phytol.">
        <title>Evolutionary transition to the ectomycorrhizal habit in the genomes of a hyperdiverse lineage of mushroom-forming fungi.</title>
        <authorList>
            <person name="Looney B."/>
            <person name="Miyauchi S."/>
            <person name="Morin E."/>
            <person name="Drula E."/>
            <person name="Courty P.E."/>
            <person name="Kohler A."/>
            <person name="Kuo A."/>
            <person name="LaButti K."/>
            <person name="Pangilinan J."/>
            <person name="Lipzen A."/>
            <person name="Riley R."/>
            <person name="Andreopoulos W."/>
            <person name="He G."/>
            <person name="Johnson J."/>
            <person name="Nolan M."/>
            <person name="Tritt A."/>
            <person name="Barry K.W."/>
            <person name="Grigoriev I.V."/>
            <person name="Nagy L.G."/>
            <person name="Hibbett D."/>
            <person name="Henrissat B."/>
            <person name="Matheny P.B."/>
            <person name="Labbe J."/>
            <person name="Martin F.M."/>
        </authorList>
    </citation>
    <scope>NUCLEOTIDE SEQUENCE</scope>
    <source>
        <strain evidence="1">EC-137</strain>
    </source>
</reference>
<evidence type="ECO:0000313" key="1">
    <source>
        <dbReference type="EMBL" id="KAI0034307.1"/>
    </source>
</evidence>
<gene>
    <name evidence="1" type="ORF">K488DRAFT_45811</name>
</gene>